<feature type="transmembrane region" description="Helical" evidence="6">
    <location>
        <begin position="185"/>
        <end position="211"/>
    </location>
</feature>
<dbReference type="InterPro" id="IPR050352">
    <property type="entry name" value="ABCG_transporters"/>
</dbReference>
<dbReference type="GO" id="GO:0005886">
    <property type="term" value="C:plasma membrane"/>
    <property type="evidence" value="ECO:0007669"/>
    <property type="project" value="TreeGrafter"/>
</dbReference>
<dbReference type="AlphaFoldDB" id="A0A7E4VRY2"/>
<feature type="transmembrane region" description="Helical" evidence="6">
    <location>
        <begin position="330"/>
        <end position="354"/>
    </location>
</feature>
<feature type="transmembrane region" description="Helical" evidence="6">
    <location>
        <begin position="113"/>
        <end position="132"/>
    </location>
</feature>
<organism evidence="8 9">
    <name type="scientific">Panagrellus redivivus</name>
    <name type="common">Microworm</name>
    <dbReference type="NCBI Taxonomy" id="6233"/>
    <lineage>
        <taxon>Eukaryota</taxon>
        <taxon>Metazoa</taxon>
        <taxon>Ecdysozoa</taxon>
        <taxon>Nematoda</taxon>
        <taxon>Chromadorea</taxon>
        <taxon>Rhabditida</taxon>
        <taxon>Tylenchina</taxon>
        <taxon>Panagrolaimomorpha</taxon>
        <taxon>Panagrolaimoidea</taxon>
        <taxon>Panagrolaimidae</taxon>
        <taxon>Panagrellus</taxon>
    </lineage>
</organism>
<reference evidence="9" key="2">
    <citation type="submission" date="2020-10" db="UniProtKB">
        <authorList>
            <consortium name="WormBaseParasite"/>
        </authorList>
    </citation>
    <scope>IDENTIFICATION</scope>
</reference>
<feature type="transmembrane region" description="Helical" evidence="6">
    <location>
        <begin position="144"/>
        <end position="164"/>
    </location>
</feature>
<dbReference type="Pfam" id="PF01061">
    <property type="entry name" value="ABC2_membrane"/>
    <property type="match status" value="1"/>
</dbReference>
<keyword evidence="4 6" id="KW-1133">Transmembrane helix</keyword>
<feature type="transmembrane region" description="Helical" evidence="6">
    <location>
        <begin position="217"/>
        <end position="241"/>
    </location>
</feature>
<proteinExistence type="predicted"/>
<reference evidence="8" key="1">
    <citation type="journal article" date="2013" name="Genetics">
        <title>The draft genome and transcriptome of Panagrellus redivivus are shaped by the harsh demands of a free-living lifestyle.</title>
        <authorList>
            <person name="Srinivasan J."/>
            <person name="Dillman A.R."/>
            <person name="Macchietto M.G."/>
            <person name="Heikkinen L."/>
            <person name="Lakso M."/>
            <person name="Fracchia K.M."/>
            <person name="Antoshechkin I."/>
            <person name="Mortazavi A."/>
            <person name="Wong G."/>
            <person name="Sternberg P.W."/>
        </authorList>
    </citation>
    <scope>NUCLEOTIDE SEQUENCE [LARGE SCALE GENOMIC DNA]</scope>
    <source>
        <strain evidence="8">MT8872</strain>
    </source>
</reference>
<keyword evidence="5 6" id="KW-0472">Membrane</keyword>
<accession>A0A7E4VRY2</accession>
<evidence type="ECO:0000259" key="7">
    <source>
        <dbReference type="Pfam" id="PF01061"/>
    </source>
</evidence>
<evidence type="ECO:0000256" key="5">
    <source>
        <dbReference type="ARBA" id="ARBA00023136"/>
    </source>
</evidence>
<dbReference type="PANTHER" id="PTHR48041:SF84">
    <property type="entry name" value="ABC TRANSPORTER DOMAIN-CONTAINING PROTEIN"/>
    <property type="match status" value="1"/>
</dbReference>
<evidence type="ECO:0000313" key="9">
    <source>
        <dbReference type="WBParaSite" id="Pan_g2525.t1"/>
    </source>
</evidence>
<sequence>MGSPRDILGFFDSLELVCPSDYNPADYIIDVLAVDHQNGNADAALDRIQRVCKAFMESPQTSEFYQKLLTYDGFSKGEVKPRQRASFFSQFRLILKRSMIDNKRNPSLARAKMIQKIVMGLFVGLLYLRTSMTEVGIANINGALFYLVAELTYSTLFGILTFMPNDFPLVVREHFDGLYSVSAYYFARVLSYMPVFIIDGFVMMTVSYWMIGLTPNVLNYIVCIGIAILVEQSASAFGVMLSTCAPSYSVAISIAGPVLTVMSLTGGLLANVGEIPVFIRWTQYLSWFKYGFEAMAINQWRGMSNNTCIGETCRTSDEILERYAFDASNFWIDILAMFAFVIGYYIIGYIGMYIRVHRNR</sequence>
<name>A0A7E4VRY2_PANRE</name>
<dbReference type="WBParaSite" id="Pan_g2525.t1">
    <property type="protein sequence ID" value="Pan_g2525.t1"/>
    <property type="gene ID" value="Pan_g2525"/>
</dbReference>
<feature type="transmembrane region" description="Helical" evidence="6">
    <location>
        <begin position="248"/>
        <end position="270"/>
    </location>
</feature>
<dbReference type="InterPro" id="IPR013525">
    <property type="entry name" value="ABC2_TM"/>
</dbReference>
<keyword evidence="8" id="KW-1185">Reference proteome</keyword>
<evidence type="ECO:0000256" key="1">
    <source>
        <dbReference type="ARBA" id="ARBA00004141"/>
    </source>
</evidence>
<dbReference type="Proteomes" id="UP000492821">
    <property type="component" value="Unassembled WGS sequence"/>
</dbReference>
<feature type="domain" description="ABC-2 type transporter transmembrane" evidence="7">
    <location>
        <begin position="90"/>
        <end position="300"/>
    </location>
</feature>
<protein>
    <submittedName>
        <fullName evidence="9">ABC2_membrane domain-containing protein</fullName>
    </submittedName>
</protein>
<dbReference type="GO" id="GO:0140359">
    <property type="term" value="F:ABC-type transporter activity"/>
    <property type="evidence" value="ECO:0007669"/>
    <property type="project" value="InterPro"/>
</dbReference>
<keyword evidence="2" id="KW-0813">Transport</keyword>
<evidence type="ECO:0000256" key="3">
    <source>
        <dbReference type="ARBA" id="ARBA00022692"/>
    </source>
</evidence>
<keyword evidence="3 6" id="KW-0812">Transmembrane</keyword>
<evidence type="ECO:0000256" key="6">
    <source>
        <dbReference type="SAM" id="Phobius"/>
    </source>
</evidence>
<evidence type="ECO:0000313" key="8">
    <source>
        <dbReference type="Proteomes" id="UP000492821"/>
    </source>
</evidence>
<evidence type="ECO:0000256" key="2">
    <source>
        <dbReference type="ARBA" id="ARBA00022448"/>
    </source>
</evidence>
<dbReference type="PANTHER" id="PTHR48041">
    <property type="entry name" value="ABC TRANSPORTER G FAMILY MEMBER 28"/>
    <property type="match status" value="1"/>
</dbReference>
<evidence type="ECO:0000256" key="4">
    <source>
        <dbReference type="ARBA" id="ARBA00022989"/>
    </source>
</evidence>
<comment type="subcellular location">
    <subcellularLocation>
        <location evidence="1">Membrane</location>
        <topology evidence="1">Multi-pass membrane protein</topology>
    </subcellularLocation>
</comment>